<keyword evidence="4" id="KW-1185">Reference proteome</keyword>
<sequence length="129" mass="14781">QGSDHTEVMLDYGDDKLSALPDLVLEIIVKCLDESSLRLVEKVSRRMNSFSSSERGKDYRRADLLWMRKEKFRHVAELTNGDEVLYFVQTFGLKTPPTSFKLAEKKERTSSTHAGVTERLRNSIQSTNV</sequence>
<dbReference type="PROSITE" id="PS50181">
    <property type="entry name" value="FBOX"/>
    <property type="match status" value="1"/>
</dbReference>
<accession>A0AAV5X190</accession>
<gene>
    <name evidence="3" type="ORF">PFISCL1PPCAC_27114</name>
</gene>
<dbReference type="Pfam" id="PF00646">
    <property type="entry name" value="F-box"/>
    <property type="match status" value="1"/>
</dbReference>
<dbReference type="SUPFAM" id="SSF81383">
    <property type="entry name" value="F-box domain"/>
    <property type="match status" value="1"/>
</dbReference>
<feature type="compositionally biased region" description="Basic and acidic residues" evidence="1">
    <location>
        <begin position="103"/>
        <end position="121"/>
    </location>
</feature>
<reference evidence="3" key="1">
    <citation type="submission" date="2023-10" db="EMBL/GenBank/DDBJ databases">
        <title>Genome assembly of Pristionchus species.</title>
        <authorList>
            <person name="Yoshida K."/>
            <person name="Sommer R.J."/>
        </authorList>
    </citation>
    <scope>NUCLEOTIDE SEQUENCE</scope>
    <source>
        <strain evidence="3">RS5133</strain>
    </source>
</reference>
<comment type="caution">
    <text evidence="3">The sequence shown here is derived from an EMBL/GenBank/DDBJ whole genome shotgun (WGS) entry which is preliminary data.</text>
</comment>
<feature type="domain" description="F-box" evidence="2">
    <location>
        <begin position="14"/>
        <end position="62"/>
    </location>
</feature>
<protein>
    <recommendedName>
        <fullName evidence="2">F-box domain-containing protein</fullName>
    </recommendedName>
</protein>
<feature type="region of interest" description="Disordered" evidence="1">
    <location>
        <begin position="103"/>
        <end position="129"/>
    </location>
</feature>
<evidence type="ECO:0000259" key="2">
    <source>
        <dbReference type="PROSITE" id="PS50181"/>
    </source>
</evidence>
<dbReference type="InterPro" id="IPR001810">
    <property type="entry name" value="F-box_dom"/>
</dbReference>
<dbReference type="AlphaFoldDB" id="A0AAV5X190"/>
<evidence type="ECO:0000313" key="3">
    <source>
        <dbReference type="EMBL" id="GMT35817.1"/>
    </source>
</evidence>
<feature type="non-terminal residue" evidence="3">
    <location>
        <position position="1"/>
    </location>
</feature>
<dbReference type="Proteomes" id="UP001432322">
    <property type="component" value="Unassembled WGS sequence"/>
</dbReference>
<name>A0AAV5X190_9BILA</name>
<evidence type="ECO:0000313" key="4">
    <source>
        <dbReference type="Proteomes" id="UP001432322"/>
    </source>
</evidence>
<dbReference type="InterPro" id="IPR036047">
    <property type="entry name" value="F-box-like_dom_sf"/>
</dbReference>
<evidence type="ECO:0000256" key="1">
    <source>
        <dbReference type="SAM" id="MobiDB-lite"/>
    </source>
</evidence>
<dbReference type="EMBL" id="BTSY01000007">
    <property type="protein sequence ID" value="GMT35817.1"/>
    <property type="molecule type" value="Genomic_DNA"/>
</dbReference>
<proteinExistence type="predicted"/>
<organism evidence="3 4">
    <name type="scientific">Pristionchus fissidentatus</name>
    <dbReference type="NCBI Taxonomy" id="1538716"/>
    <lineage>
        <taxon>Eukaryota</taxon>
        <taxon>Metazoa</taxon>
        <taxon>Ecdysozoa</taxon>
        <taxon>Nematoda</taxon>
        <taxon>Chromadorea</taxon>
        <taxon>Rhabditida</taxon>
        <taxon>Rhabditina</taxon>
        <taxon>Diplogasteromorpha</taxon>
        <taxon>Diplogasteroidea</taxon>
        <taxon>Neodiplogasteridae</taxon>
        <taxon>Pristionchus</taxon>
    </lineage>
</organism>